<evidence type="ECO:0000256" key="6">
    <source>
        <dbReference type="SAM" id="Phobius"/>
    </source>
</evidence>
<dbReference type="EMBL" id="MLQM01000151">
    <property type="protein sequence ID" value="OHU98179.1"/>
    <property type="molecule type" value="Genomic_DNA"/>
</dbReference>
<keyword evidence="3 6" id="KW-0812">Transmembrane</keyword>
<evidence type="ECO:0000313" key="8">
    <source>
        <dbReference type="EMBL" id="OHU98179.1"/>
    </source>
</evidence>
<feature type="transmembrane region" description="Helical" evidence="6">
    <location>
        <begin position="171"/>
        <end position="195"/>
    </location>
</feature>
<evidence type="ECO:0000256" key="5">
    <source>
        <dbReference type="ARBA" id="ARBA00023136"/>
    </source>
</evidence>
<comment type="caution">
    <text evidence="8">The sequence shown here is derived from an EMBL/GenBank/DDBJ whole genome shotgun (WGS) entry which is preliminary data.</text>
</comment>
<dbReference type="PANTHER" id="PTHR35007">
    <property type="entry name" value="INTEGRAL MEMBRANE PROTEIN-RELATED"/>
    <property type="match status" value="1"/>
</dbReference>
<evidence type="ECO:0000259" key="7">
    <source>
        <dbReference type="Pfam" id="PF00482"/>
    </source>
</evidence>
<evidence type="ECO:0000256" key="2">
    <source>
        <dbReference type="ARBA" id="ARBA00022475"/>
    </source>
</evidence>
<protein>
    <recommendedName>
        <fullName evidence="7">Type II secretion system protein GspF domain-containing protein</fullName>
    </recommendedName>
</protein>
<dbReference type="AlphaFoldDB" id="A0A1S1NEP3"/>
<evidence type="ECO:0000313" key="9">
    <source>
        <dbReference type="Proteomes" id="UP000179734"/>
    </source>
</evidence>
<evidence type="ECO:0000256" key="4">
    <source>
        <dbReference type="ARBA" id="ARBA00022989"/>
    </source>
</evidence>
<keyword evidence="9" id="KW-1185">Reference proteome</keyword>
<comment type="subcellular location">
    <subcellularLocation>
        <location evidence="1">Cell membrane</location>
        <topology evidence="1">Multi-pass membrane protein</topology>
    </subcellularLocation>
</comment>
<accession>A0A1S1NEP3</accession>
<feature type="domain" description="Type II secretion system protein GspF" evidence="7">
    <location>
        <begin position="36"/>
        <end position="158"/>
    </location>
</feature>
<keyword evidence="5 6" id="KW-0472">Membrane</keyword>
<reference evidence="8 9" key="1">
    <citation type="submission" date="2016-10" db="EMBL/GenBank/DDBJ databases">
        <title>Genome sequence of Mycobacterium talmonii.</title>
        <authorList>
            <person name="Greninger A.L."/>
            <person name="Elliott B."/>
            <person name="Vasireddy S."/>
            <person name="Vasireddy R."/>
        </authorList>
    </citation>
    <scope>NUCLEOTIDE SEQUENCE [LARGE SCALE GENOMIC DNA]</scope>
    <source>
        <strain evidence="9">NE-TNMC-100812</strain>
    </source>
</reference>
<name>A0A1S1NEP3_9MYCO</name>
<keyword evidence="2" id="KW-1003">Cell membrane</keyword>
<dbReference type="Pfam" id="PF00482">
    <property type="entry name" value="T2SSF"/>
    <property type="match status" value="1"/>
</dbReference>
<dbReference type="InterPro" id="IPR018076">
    <property type="entry name" value="T2SS_GspF_dom"/>
</dbReference>
<dbReference type="Proteomes" id="UP000179734">
    <property type="component" value="Unassembled WGS sequence"/>
</dbReference>
<proteinExistence type="predicted"/>
<gene>
    <name evidence="8" type="ORF">BKN37_21105</name>
</gene>
<organism evidence="8 9">
    <name type="scientific">Mycobacterium talmoniae</name>
    <dbReference type="NCBI Taxonomy" id="1858794"/>
    <lineage>
        <taxon>Bacteria</taxon>
        <taxon>Bacillati</taxon>
        <taxon>Actinomycetota</taxon>
        <taxon>Actinomycetes</taxon>
        <taxon>Mycobacteriales</taxon>
        <taxon>Mycobacteriaceae</taxon>
        <taxon>Mycobacterium</taxon>
    </lineage>
</organism>
<sequence length="206" mass="20979">MLAAAVAGLTAAGRCRRRGRIRCGRDETRALASAVEVLVGELGVGAQPVRAVAVAAAETETPEVGAALRGVAARARLGADVPAGLRGMAATSTLAAHWERLAVCWQLAERHGLAMATLLRAAQRDLAERQRFSTAVTASLAGARATAAILAALPVLGVLLGQLIGAAPLRFLLGGHVGGGLLVAGVTLTCAGLLWSDRITDRVTGR</sequence>
<evidence type="ECO:0000256" key="1">
    <source>
        <dbReference type="ARBA" id="ARBA00004651"/>
    </source>
</evidence>
<feature type="transmembrane region" description="Helical" evidence="6">
    <location>
        <begin position="145"/>
        <end position="164"/>
    </location>
</feature>
<keyword evidence="4 6" id="KW-1133">Transmembrane helix</keyword>
<dbReference type="PANTHER" id="PTHR35007:SF4">
    <property type="entry name" value="CONSERVED TRANSMEMBRANE PROTEIN-RELATED"/>
    <property type="match status" value="1"/>
</dbReference>
<dbReference type="GO" id="GO:0005886">
    <property type="term" value="C:plasma membrane"/>
    <property type="evidence" value="ECO:0007669"/>
    <property type="project" value="UniProtKB-SubCell"/>
</dbReference>
<evidence type="ECO:0000256" key="3">
    <source>
        <dbReference type="ARBA" id="ARBA00022692"/>
    </source>
</evidence>